<dbReference type="SUPFAM" id="SSF56935">
    <property type="entry name" value="Porins"/>
    <property type="match status" value="1"/>
</dbReference>
<dbReference type="NCBIfam" id="TIGR03509">
    <property type="entry name" value="OMP_MtrB_PioB"/>
    <property type="match status" value="1"/>
</dbReference>
<organism evidence="5 6">
    <name type="scientific">Polynucleobacter tropicus</name>
    <dbReference type="NCBI Taxonomy" id="1743174"/>
    <lineage>
        <taxon>Bacteria</taxon>
        <taxon>Pseudomonadati</taxon>
        <taxon>Pseudomonadota</taxon>
        <taxon>Betaproteobacteria</taxon>
        <taxon>Burkholderiales</taxon>
        <taxon>Burkholderiaceae</taxon>
        <taxon>Polynucleobacter</taxon>
    </lineage>
</organism>
<keyword evidence="2" id="KW-0472">Membrane</keyword>
<gene>
    <name evidence="5" type="ORF">DCO17_08005</name>
</gene>
<feature type="chain" id="PRO_5026996616" description="MtrB/PioB family decaheme-associated outer membrane protein" evidence="4">
    <location>
        <begin position="30"/>
        <end position="788"/>
    </location>
</feature>
<evidence type="ECO:0000256" key="1">
    <source>
        <dbReference type="ARBA" id="ARBA00004442"/>
    </source>
</evidence>
<dbReference type="Proteomes" id="UP000503312">
    <property type="component" value="Chromosome"/>
</dbReference>
<dbReference type="AlphaFoldDB" id="A0A6M9PZ55"/>
<evidence type="ECO:0000256" key="2">
    <source>
        <dbReference type="ARBA" id="ARBA00023136"/>
    </source>
</evidence>
<dbReference type="Pfam" id="PF11854">
    <property type="entry name" value="MtrB_PioB"/>
    <property type="match status" value="1"/>
</dbReference>
<dbReference type="EMBL" id="CP028942">
    <property type="protein sequence ID" value="QKM65182.1"/>
    <property type="molecule type" value="Genomic_DNA"/>
</dbReference>
<accession>A0A6M9PZ55</accession>
<dbReference type="KEGG" id="ptrp:DCO17_08005"/>
<reference evidence="5 6" key="1">
    <citation type="submission" date="2018-04" db="EMBL/GenBank/DDBJ databases">
        <title>Polynucleobacter sp. UH21B genome.</title>
        <authorList>
            <person name="Hahn M.W."/>
        </authorList>
    </citation>
    <scope>NUCLEOTIDE SEQUENCE [LARGE SCALE GENOMIC DNA]</scope>
    <source>
        <strain evidence="5 6">MWH-UH21B</strain>
    </source>
</reference>
<protein>
    <recommendedName>
        <fullName evidence="7">MtrB/PioB family decaheme-associated outer membrane protein</fullName>
    </recommendedName>
</protein>
<evidence type="ECO:0000313" key="6">
    <source>
        <dbReference type="Proteomes" id="UP000503312"/>
    </source>
</evidence>
<evidence type="ECO:0000313" key="5">
    <source>
        <dbReference type="EMBL" id="QKM65182.1"/>
    </source>
</evidence>
<dbReference type="RefSeq" id="WP_173956220.1">
    <property type="nucleotide sequence ID" value="NZ_CP028942.1"/>
</dbReference>
<dbReference type="InterPro" id="IPR036942">
    <property type="entry name" value="Beta-barrel_TonB_sf"/>
</dbReference>
<dbReference type="Gene3D" id="2.40.170.20">
    <property type="entry name" value="TonB-dependent receptor, beta-barrel domain"/>
    <property type="match status" value="1"/>
</dbReference>
<dbReference type="GO" id="GO:0009279">
    <property type="term" value="C:cell outer membrane"/>
    <property type="evidence" value="ECO:0007669"/>
    <property type="project" value="UniProtKB-SubCell"/>
</dbReference>
<dbReference type="InterPro" id="IPR020016">
    <property type="entry name" value="Decahaem-assoc_OM_MtrB/PioB"/>
</dbReference>
<keyword evidence="4" id="KW-0732">Signal</keyword>
<name>A0A6M9PZ55_9BURK</name>
<evidence type="ECO:0000256" key="3">
    <source>
        <dbReference type="ARBA" id="ARBA00023237"/>
    </source>
</evidence>
<proteinExistence type="predicted"/>
<evidence type="ECO:0000256" key="4">
    <source>
        <dbReference type="SAM" id="SignalP"/>
    </source>
</evidence>
<keyword evidence="3" id="KW-0998">Cell outer membrane</keyword>
<feature type="signal peptide" evidence="4">
    <location>
        <begin position="1"/>
        <end position="29"/>
    </location>
</feature>
<comment type="subcellular location">
    <subcellularLocation>
        <location evidence="1">Cell outer membrane</location>
    </subcellularLocation>
</comment>
<evidence type="ECO:0008006" key="7">
    <source>
        <dbReference type="Google" id="ProtNLM"/>
    </source>
</evidence>
<keyword evidence="6" id="KW-1185">Reference proteome</keyword>
<sequence>MKNAKIFSFKKTAIAMAVTTVFFTNTAIADSDEIRDLTQPKSTVQVEVIGVDQNSAKFGEYNGLYGNPSGIYPNGALNIRGGGAYKNNESGDTTRWSVVGDNLGLTSRSASASYEDQGNWSVGVGFDQLQHNISNTYNTPYRGSMGGNYYVLPSNLTGGASTGTNPATSSTVIGDLSNMGVSSTRYNTSLSASKIIDKDFNISFEFNNLVQTGAKLQAVAGAVAAGGNAGTSQTIAILPMPTNYQTNTFNLAANWKGDNSHFTASYFGSYFENGYKGFQWQAFNTTGATSGSGNGNPIQTISTAPSNFLNQLNLAGGYDFSSKTKLTGNFSISQNTQNQGFSGSYDPGVTTSSANNGMMAQAAPYGSLNGVVNTTHADLKVTDQSVKDLTLTAAGKFDQRDNLTQSNMYNFFAVDGTSSTRNTPHMSNIPNTPESIKQAQILLGADYRITNAQRVSLTLENSNVNRWCNQYGTPGQTPATYYSSATIATGSTFYNSSGCMPANASVQNSANALYKVKVVDGVNVKLGAGYSNRQTTWDNTNSMMAISGNSSPSNWNINYPGFYPFFEASRRQYSGKGSVDWQTTEQLSFTLGGKYTSDTYPNSVYGVQNGYSWSLNLDSTYAYAEAGTINAYVTQQSMQRVLSDQSTVGVYFNQLQTNATTIGLGLKQGGLLNGKVTLNADATLSLANSIYNTTSTPGVCATANAGYCGSAPGIQNNLAILKLGGNYQLDKNSKLGMQYWYQRLYSSDYFYNAYSVSSGGVSGIMPTNQTAPSYAVNAVMVNYTYTFD</sequence>